<protein>
    <recommendedName>
        <fullName evidence="5">Flagellar hook-associated protein 2</fullName>
        <shortName evidence="5">HAP2</shortName>
    </recommendedName>
    <alternativeName>
        <fullName evidence="5">Flagellar cap protein</fullName>
    </alternativeName>
</protein>
<dbReference type="GO" id="GO:0071973">
    <property type="term" value="P:bacterial-type flagellum-dependent cell motility"/>
    <property type="evidence" value="ECO:0007669"/>
    <property type="project" value="TreeGrafter"/>
</dbReference>
<dbReference type="EMBL" id="CP029210">
    <property type="protein sequence ID" value="AWI54312.1"/>
    <property type="molecule type" value="Genomic_DNA"/>
</dbReference>
<keyword evidence="9" id="KW-1185">Reference proteome</keyword>
<reference evidence="8 9" key="1">
    <citation type="submission" date="2018-05" db="EMBL/GenBank/DDBJ databases">
        <title>complete genome sequence of Aquabacterium olei NBRC 110486.</title>
        <authorList>
            <person name="Tang B."/>
            <person name="Chang J."/>
            <person name="Zhang L."/>
            <person name="Yang H."/>
        </authorList>
    </citation>
    <scope>NUCLEOTIDE SEQUENCE [LARGE SCALE GENOMIC DNA]</scope>
    <source>
        <strain evidence="8 9">NBRC 110486</strain>
    </source>
</reference>
<comment type="subcellular location">
    <subcellularLocation>
        <location evidence="5">Secreted</location>
    </subcellularLocation>
    <subcellularLocation>
        <location evidence="5">Bacterial flagellum</location>
    </subcellularLocation>
</comment>
<dbReference type="OrthoDB" id="9810816at2"/>
<proteinExistence type="inferred from homology"/>
<dbReference type="InterPro" id="IPR010810">
    <property type="entry name" value="Flagellin_hook_IN_motif"/>
</dbReference>
<feature type="domain" description="Flagellar hook-associated protein 2 N-terminal" evidence="6">
    <location>
        <begin position="21"/>
        <end position="117"/>
    </location>
</feature>
<keyword evidence="4 5" id="KW-0975">Bacterial flagellum</keyword>
<organism evidence="8 9">
    <name type="scientific">Aquabacterium olei</name>
    <dbReference type="NCBI Taxonomy" id="1296669"/>
    <lineage>
        <taxon>Bacteria</taxon>
        <taxon>Pseudomonadati</taxon>
        <taxon>Pseudomonadota</taxon>
        <taxon>Betaproteobacteria</taxon>
        <taxon>Burkholderiales</taxon>
        <taxon>Aquabacterium</taxon>
    </lineage>
</organism>
<dbReference type="InterPro" id="IPR040026">
    <property type="entry name" value="FliD"/>
</dbReference>
<evidence type="ECO:0000256" key="5">
    <source>
        <dbReference type="RuleBase" id="RU362066"/>
    </source>
</evidence>
<dbReference type="Pfam" id="PF02465">
    <property type="entry name" value="FliD_N"/>
    <property type="match status" value="1"/>
</dbReference>
<evidence type="ECO:0000256" key="3">
    <source>
        <dbReference type="ARBA" id="ARBA00023054"/>
    </source>
</evidence>
<dbReference type="GO" id="GO:0005576">
    <property type="term" value="C:extracellular region"/>
    <property type="evidence" value="ECO:0007669"/>
    <property type="project" value="UniProtKB-SubCell"/>
</dbReference>
<dbReference type="KEGG" id="aon:DEH84_13425"/>
<evidence type="ECO:0000256" key="1">
    <source>
        <dbReference type="ARBA" id="ARBA00009764"/>
    </source>
</evidence>
<dbReference type="InterPro" id="IPR003481">
    <property type="entry name" value="FliD_N"/>
</dbReference>
<dbReference type="Proteomes" id="UP000244892">
    <property type="component" value="Chromosome"/>
</dbReference>
<sequence length="500" mass="51440">MATTSSISGSAGTLSSLGVGSGLDAEGIVTKLVALERQPITRLQEQVSKIQTKISAYSQVKSLVSGFQDATQKLLDPGFWNSMKATSSDTSVLSVSTSTGAASGNYNVVVARLASSQSIVSKEAVKSGTSTALNASGKLTIELGTWSSSTPPTFAVTTAADGTTPTPVSVEVEPGDSLEKIRDKINSAKAGVTASIVKDANGARLVMSGTQTGEANGFRITAGAPSATPEGAASSFVAGLAYDPEQSTSGTTLTQAAGNAQATINGVDVTSASNTFSEVLTGVSLTVSKVSTSPVQVAVAQDNETLTKAFNDFASAYNSLSSYLKTNTKYDESSKKGGTLQGDSMAVSVLNQLRARLGSSNTASSAFGTLSSVGLQMSTSGTLTVNATKLNAALGNLTELKKFFTNEGTEGGTNVGLANTLRTVTRSMLDTDGPISTRTAGLQTTIKNNEKQQERLDDRAALYEKRLRAQYTALDKAMASITQQSGYVTQALKAFNSSSS</sequence>
<dbReference type="Pfam" id="PF07195">
    <property type="entry name" value="FliD_C"/>
    <property type="match status" value="1"/>
</dbReference>
<dbReference type="AlphaFoldDB" id="A0A2U8FTC5"/>
<keyword evidence="3" id="KW-0175">Coiled coil</keyword>
<keyword evidence="5" id="KW-0964">Secreted</keyword>
<dbReference type="PANTHER" id="PTHR30288:SF0">
    <property type="entry name" value="FLAGELLAR HOOK-ASSOCIATED PROTEIN 2"/>
    <property type="match status" value="1"/>
</dbReference>
<comment type="similarity">
    <text evidence="1 5">Belongs to the FliD family.</text>
</comment>
<dbReference type="InterPro" id="IPR010809">
    <property type="entry name" value="FliD_C"/>
</dbReference>
<feature type="domain" description="Flagellar hook-associated protein 2 C-terminal" evidence="7">
    <location>
        <begin position="257"/>
        <end position="482"/>
    </location>
</feature>
<dbReference type="GO" id="GO:0007155">
    <property type="term" value="P:cell adhesion"/>
    <property type="evidence" value="ECO:0007669"/>
    <property type="project" value="InterPro"/>
</dbReference>
<evidence type="ECO:0000259" key="6">
    <source>
        <dbReference type="Pfam" id="PF02465"/>
    </source>
</evidence>
<accession>A0A2U8FTC5</accession>
<keyword evidence="8" id="KW-0969">Cilium</keyword>
<evidence type="ECO:0000259" key="7">
    <source>
        <dbReference type="Pfam" id="PF07195"/>
    </source>
</evidence>
<dbReference type="GO" id="GO:0009424">
    <property type="term" value="C:bacterial-type flagellum hook"/>
    <property type="evidence" value="ECO:0007669"/>
    <property type="project" value="UniProtKB-UniRule"/>
</dbReference>
<evidence type="ECO:0000256" key="4">
    <source>
        <dbReference type="ARBA" id="ARBA00023143"/>
    </source>
</evidence>
<dbReference type="Pfam" id="PF07196">
    <property type="entry name" value="Flagellin_IN"/>
    <property type="match status" value="1"/>
</dbReference>
<gene>
    <name evidence="8" type="ORF">DEH84_13425</name>
</gene>
<comment type="subunit">
    <text evidence="2 5">Homopentamer.</text>
</comment>
<evidence type="ECO:0000313" key="8">
    <source>
        <dbReference type="EMBL" id="AWI54312.1"/>
    </source>
</evidence>
<name>A0A2U8FTC5_9BURK</name>
<dbReference type="PANTHER" id="PTHR30288">
    <property type="entry name" value="FLAGELLAR CAP/ASSEMBLY PROTEIN FLID"/>
    <property type="match status" value="1"/>
</dbReference>
<keyword evidence="8" id="KW-0282">Flagellum</keyword>
<keyword evidence="8" id="KW-0966">Cell projection</keyword>
<dbReference type="RefSeq" id="WP_109037308.1">
    <property type="nucleotide sequence ID" value="NZ_CP029210.1"/>
</dbReference>
<dbReference type="GO" id="GO:0009421">
    <property type="term" value="C:bacterial-type flagellum filament cap"/>
    <property type="evidence" value="ECO:0007669"/>
    <property type="project" value="InterPro"/>
</dbReference>
<evidence type="ECO:0000256" key="2">
    <source>
        <dbReference type="ARBA" id="ARBA00011255"/>
    </source>
</evidence>
<evidence type="ECO:0000313" key="9">
    <source>
        <dbReference type="Proteomes" id="UP000244892"/>
    </source>
</evidence>
<comment type="function">
    <text evidence="5">Required for morphogenesis and for the elongation of the flagellar filament by facilitating polymerization of the flagellin monomers at the tip of growing filament. Forms a capping structure, which prevents flagellin subunits (transported through the central channel of the flagellum) from leaking out without polymerization at the distal end.</text>
</comment>